<gene>
    <name evidence="5" type="ORF">GCM10023175_60380</name>
</gene>
<keyword evidence="6" id="KW-1185">Reference proteome</keyword>
<dbReference type="RefSeq" id="WP_345426093.1">
    <property type="nucleotide sequence ID" value="NZ_BAABGT010000099.1"/>
</dbReference>
<sequence length="245" mass="24575">MNPVCLITGAAGGIGAATARLLASRGARLVVADRDAEGLAAVAAELSPRTEVLARIIDLTVEAEVDALVEAAVTTFGGLDQVSLTAGMESPHGTLEELSLADYERVMAVNATSAFLCLKAVLPHMKRAGRGSIVSTASIAGLAAVPGQGVYSAAKHAMIGLTRAAAVEAGAFGVRVNAVLPGPIDTGMVTRIRAGSASTPVGGGTLLGRMGTPAEAAAVIAFLLSDGAAFVTNSYWTADGGRHQI</sequence>
<dbReference type="SMART" id="SM00822">
    <property type="entry name" value="PKS_KR"/>
    <property type="match status" value="1"/>
</dbReference>
<dbReference type="Gene3D" id="3.40.50.720">
    <property type="entry name" value="NAD(P)-binding Rossmann-like Domain"/>
    <property type="match status" value="1"/>
</dbReference>
<comment type="similarity">
    <text evidence="1">Belongs to the short-chain dehydrogenases/reductases (SDR) family.</text>
</comment>
<reference evidence="6" key="1">
    <citation type="journal article" date="2019" name="Int. J. Syst. Evol. Microbiol.">
        <title>The Global Catalogue of Microorganisms (GCM) 10K type strain sequencing project: providing services to taxonomists for standard genome sequencing and annotation.</title>
        <authorList>
            <consortium name="The Broad Institute Genomics Platform"/>
            <consortium name="The Broad Institute Genome Sequencing Center for Infectious Disease"/>
            <person name="Wu L."/>
            <person name="Ma J."/>
        </authorList>
    </citation>
    <scope>NUCLEOTIDE SEQUENCE [LARGE SCALE GENOMIC DNA]</scope>
    <source>
        <strain evidence="6">JCM 17906</strain>
    </source>
</reference>
<name>A0ABP8S2M9_9PSEU</name>
<evidence type="ECO:0000256" key="2">
    <source>
        <dbReference type="ARBA" id="ARBA00023002"/>
    </source>
</evidence>
<dbReference type="InterPro" id="IPR002347">
    <property type="entry name" value="SDR_fam"/>
</dbReference>
<dbReference type="PRINTS" id="PR00080">
    <property type="entry name" value="SDRFAMILY"/>
</dbReference>
<feature type="domain" description="Ketoreductase" evidence="4">
    <location>
        <begin position="3"/>
        <end position="184"/>
    </location>
</feature>
<dbReference type="PANTHER" id="PTHR24321:SF8">
    <property type="entry name" value="ESTRADIOL 17-BETA-DEHYDROGENASE 8-RELATED"/>
    <property type="match status" value="1"/>
</dbReference>
<proteinExistence type="inferred from homology"/>
<evidence type="ECO:0000313" key="5">
    <source>
        <dbReference type="EMBL" id="GAA4556970.1"/>
    </source>
</evidence>
<dbReference type="Pfam" id="PF13561">
    <property type="entry name" value="adh_short_C2"/>
    <property type="match status" value="1"/>
</dbReference>
<dbReference type="InterPro" id="IPR020904">
    <property type="entry name" value="Sc_DH/Rdtase_CS"/>
</dbReference>
<dbReference type="PRINTS" id="PR00081">
    <property type="entry name" value="GDHRDH"/>
</dbReference>
<dbReference type="CDD" id="cd05233">
    <property type="entry name" value="SDR_c"/>
    <property type="match status" value="1"/>
</dbReference>
<comment type="caution">
    <text evidence="5">The sequence shown here is derived from an EMBL/GenBank/DDBJ whole genome shotgun (WGS) entry which is preliminary data.</text>
</comment>
<organism evidence="5 6">
    <name type="scientific">Pseudonocardia xishanensis</name>
    <dbReference type="NCBI Taxonomy" id="630995"/>
    <lineage>
        <taxon>Bacteria</taxon>
        <taxon>Bacillati</taxon>
        <taxon>Actinomycetota</taxon>
        <taxon>Actinomycetes</taxon>
        <taxon>Pseudonocardiales</taxon>
        <taxon>Pseudonocardiaceae</taxon>
        <taxon>Pseudonocardia</taxon>
    </lineage>
</organism>
<dbReference type="Proteomes" id="UP001501598">
    <property type="component" value="Unassembled WGS sequence"/>
</dbReference>
<evidence type="ECO:0000259" key="4">
    <source>
        <dbReference type="SMART" id="SM00822"/>
    </source>
</evidence>
<dbReference type="SUPFAM" id="SSF51735">
    <property type="entry name" value="NAD(P)-binding Rossmann-fold domains"/>
    <property type="match status" value="1"/>
</dbReference>
<evidence type="ECO:0000313" key="6">
    <source>
        <dbReference type="Proteomes" id="UP001501598"/>
    </source>
</evidence>
<evidence type="ECO:0000256" key="1">
    <source>
        <dbReference type="ARBA" id="ARBA00006484"/>
    </source>
</evidence>
<protein>
    <submittedName>
        <fullName evidence="5">SDR family NAD(P)-dependent oxidoreductase</fullName>
    </submittedName>
</protein>
<keyword evidence="2" id="KW-0560">Oxidoreductase</keyword>
<dbReference type="PANTHER" id="PTHR24321">
    <property type="entry name" value="DEHYDROGENASES, SHORT CHAIN"/>
    <property type="match status" value="1"/>
</dbReference>
<dbReference type="InterPro" id="IPR036291">
    <property type="entry name" value="NAD(P)-bd_dom_sf"/>
</dbReference>
<accession>A0ABP8S2M9</accession>
<dbReference type="PROSITE" id="PS00061">
    <property type="entry name" value="ADH_SHORT"/>
    <property type="match status" value="1"/>
</dbReference>
<evidence type="ECO:0000256" key="3">
    <source>
        <dbReference type="ARBA" id="ARBA00023027"/>
    </source>
</evidence>
<dbReference type="EMBL" id="BAABGT010000099">
    <property type="protein sequence ID" value="GAA4556970.1"/>
    <property type="molecule type" value="Genomic_DNA"/>
</dbReference>
<keyword evidence="3" id="KW-0520">NAD</keyword>
<dbReference type="InterPro" id="IPR057326">
    <property type="entry name" value="KR_dom"/>
</dbReference>